<name>A0A9X0BDB4_9EURO</name>
<dbReference type="SMART" id="SM00367">
    <property type="entry name" value="LRR_CC"/>
    <property type="match status" value="12"/>
</dbReference>
<reference evidence="6" key="2">
    <citation type="journal article" date="2023" name="IMA Fungus">
        <title>Comparative genomic study of the Penicillium genus elucidates a diverse pangenome and 15 lateral gene transfer events.</title>
        <authorList>
            <person name="Petersen C."/>
            <person name="Sorensen T."/>
            <person name="Nielsen M.R."/>
            <person name="Sondergaard T.E."/>
            <person name="Sorensen J.L."/>
            <person name="Fitzpatrick D.A."/>
            <person name="Frisvad J.C."/>
            <person name="Nielsen K.L."/>
        </authorList>
    </citation>
    <scope>NUCLEOTIDE SEQUENCE</scope>
    <source>
        <strain evidence="6">IBT 29677</strain>
    </source>
</reference>
<keyword evidence="1" id="KW-0433">Leucine-rich repeat</keyword>
<dbReference type="InterPro" id="IPR032675">
    <property type="entry name" value="LRR_dom_sf"/>
</dbReference>
<dbReference type="SMART" id="SM00256">
    <property type="entry name" value="FBOX"/>
    <property type="match status" value="1"/>
</dbReference>
<keyword evidence="3" id="KW-0833">Ubl conjugation pathway</keyword>
<reference evidence="6" key="1">
    <citation type="submission" date="2022-12" db="EMBL/GenBank/DDBJ databases">
        <authorList>
            <person name="Petersen C."/>
        </authorList>
    </citation>
    <scope>NUCLEOTIDE SEQUENCE</scope>
    <source>
        <strain evidence="6">IBT 29677</strain>
    </source>
</reference>
<organism evidence="6 7">
    <name type="scientific">Penicillium cosmopolitanum</name>
    <dbReference type="NCBI Taxonomy" id="1131564"/>
    <lineage>
        <taxon>Eukaryota</taxon>
        <taxon>Fungi</taxon>
        <taxon>Dikarya</taxon>
        <taxon>Ascomycota</taxon>
        <taxon>Pezizomycotina</taxon>
        <taxon>Eurotiomycetes</taxon>
        <taxon>Eurotiomycetidae</taxon>
        <taxon>Eurotiales</taxon>
        <taxon>Aspergillaceae</taxon>
        <taxon>Penicillium</taxon>
    </lineage>
</organism>
<comment type="caution">
    <text evidence="6">The sequence shown here is derived from an EMBL/GenBank/DDBJ whole genome shotgun (WGS) entry which is preliminary data.</text>
</comment>
<dbReference type="GeneID" id="81366038"/>
<dbReference type="Gene3D" id="3.80.10.10">
    <property type="entry name" value="Ribonuclease Inhibitor"/>
    <property type="match status" value="3"/>
</dbReference>
<feature type="domain" description="F-box" evidence="5">
    <location>
        <begin position="95"/>
        <end position="134"/>
    </location>
</feature>
<dbReference type="InterPro" id="IPR057207">
    <property type="entry name" value="FBXL15_LRR"/>
</dbReference>
<feature type="compositionally biased region" description="Basic and acidic residues" evidence="4">
    <location>
        <begin position="1"/>
        <end position="14"/>
    </location>
</feature>
<dbReference type="EMBL" id="JAPZBU010000004">
    <property type="protein sequence ID" value="KAJ5408538.1"/>
    <property type="molecule type" value="Genomic_DNA"/>
</dbReference>
<dbReference type="FunFam" id="3.80.10.10:FF:000251">
    <property type="entry name" value="Ubiquitin ligase complex F-box protein GRR1"/>
    <property type="match status" value="1"/>
</dbReference>
<dbReference type="Pfam" id="PF25372">
    <property type="entry name" value="DUF7885"/>
    <property type="match status" value="1"/>
</dbReference>
<dbReference type="PANTHER" id="PTHR13318">
    <property type="entry name" value="PARTNER OF PAIRED, ISOFORM B-RELATED"/>
    <property type="match status" value="1"/>
</dbReference>
<evidence type="ECO:0000256" key="1">
    <source>
        <dbReference type="ARBA" id="ARBA00022614"/>
    </source>
</evidence>
<protein>
    <recommendedName>
        <fullName evidence="5">F-box domain-containing protein</fullName>
    </recommendedName>
</protein>
<gene>
    <name evidence="6" type="ORF">N7509_002421</name>
</gene>
<feature type="region of interest" description="Disordered" evidence="4">
    <location>
        <begin position="547"/>
        <end position="567"/>
    </location>
</feature>
<dbReference type="AlphaFoldDB" id="A0A9X0BDB4"/>
<evidence type="ECO:0000313" key="7">
    <source>
        <dbReference type="Proteomes" id="UP001147747"/>
    </source>
</evidence>
<evidence type="ECO:0000256" key="4">
    <source>
        <dbReference type="SAM" id="MobiDB-lite"/>
    </source>
</evidence>
<feature type="compositionally biased region" description="Acidic residues" evidence="4">
    <location>
        <begin position="558"/>
        <end position="567"/>
    </location>
</feature>
<feature type="region of interest" description="Disordered" evidence="4">
    <location>
        <begin position="1"/>
        <end position="53"/>
    </location>
</feature>
<dbReference type="SUPFAM" id="SSF81383">
    <property type="entry name" value="F-box domain"/>
    <property type="match status" value="1"/>
</dbReference>
<proteinExistence type="predicted"/>
<sequence length="594" mass="66029">MRLRPCEDPKRKSDWSSVDSSPAAKMPRPRTSARQSSEAPSETSSSTSPERAADDDTDFFMAQANDSQSSIGVANFREVHVQSSRTVSVPPIGRLPPEILIAIFSKLALPKDMLACMQVCRNWAANSVGILWHRPSCNNWDNLKSVASSVGEPDSLFTYADLIKRLNLSALMADRIERLTLTNCSKLTDKGVSDLVDGNRHLQALDVSDLQYLTDHTLYAVSRNCPRLQGLNITGCAKVTDDSLLVVSQNCRQIKRVKLNGVVHVTDRSIMSFAENCPAILEIDLHDCKLVTSPSVTSLITTLRHLRELRLAHCVEIDDSAFLNLPEHLTFDSLRILDLTACENVKDDAVERIVNAAPRLRNLVLAKCRFITDRAVLAICKLGKNLHYVHLGHCSNISDAAVIQLIKSCNRIRYIDLACCNRLTDQSVQQLATLPKLRRIGLVKCQAITDLSILSLANPPRSGHPSVSNLERVHLSYCVSLSMEGIRPLINNCPRLTHLSLTGVQSFLDPELTAFCREAPPEFTQQQRDVFCVFSGDGVTRLRDHLNQKPQQHQEEATMYDDDEELDEDEGQMTGLMHATGISDDDYINVPAND</sequence>
<accession>A0A9X0BDB4</accession>
<dbReference type="RefSeq" id="XP_056492853.1">
    <property type="nucleotide sequence ID" value="XM_056627058.1"/>
</dbReference>
<evidence type="ECO:0000256" key="2">
    <source>
        <dbReference type="ARBA" id="ARBA00022737"/>
    </source>
</evidence>
<evidence type="ECO:0000256" key="3">
    <source>
        <dbReference type="ARBA" id="ARBA00022786"/>
    </source>
</evidence>
<dbReference type="GO" id="GO:0019005">
    <property type="term" value="C:SCF ubiquitin ligase complex"/>
    <property type="evidence" value="ECO:0007669"/>
    <property type="project" value="TreeGrafter"/>
</dbReference>
<dbReference type="SUPFAM" id="SSF52047">
    <property type="entry name" value="RNI-like"/>
    <property type="match status" value="1"/>
</dbReference>
<feature type="compositionally biased region" description="Low complexity" evidence="4">
    <location>
        <begin position="36"/>
        <end position="50"/>
    </location>
</feature>
<keyword evidence="2" id="KW-0677">Repeat</keyword>
<dbReference type="OrthoDB" id="10257471at2759"/>
<dbReference type="InterPro" id="IPR006553">
    <property type="entry name" value="Leu-rich_rpt_Cys-con_subtyp"/>
</dbReference>
<feature type="compositionally biased region" description="Basic and acidic residues" evidence="4">
    <location>
        <begin position="547"/>
        <end position="556"/>
    </location>
</feature>
<evidence type="ECO:0000313" key="6">
    <source>
        <dbReference type="EMBL" id="KAJ5408538.1"/>
    </source>
</evidence>
<dbReference type="Proteomes" id="UP001147747">
    <property type="component" value="Unassembled WGS sequence"/>
</dbReference>
<dbReference type="GO" id="GO:0031146">
    <property type="term" value="P:SCF-dependent proteasomal ubiquitin-dependent protein catabolic process"/>
    <property type="evidence" value="ECO:0007669"/>
    <property type="project" value="TreeGrafter"/>
</dbReference>
<evidence type="ECO:0000259" key="5">
    <source>
        <dbReference type="SMART" id="SM00256"/>
    </source>
</evidence>
<dbReference type="InterPro" id="IPR036047">
    <property type="entry name" value="F-box-like_dom_sf"/>
</dbReference>
<keyword evidence="7" id="KW-1185">Reference proteome</keyword>
<dbReference type="InterPro" id="IPR001810">
    <property type="entry name" value="F-box_dom"/>
</dbReference>
<dbReference type="Pfam" id="PF12937">
    <property type="entry name" value="F-box-like"/>
    <property type="match status" value="1"/>
</dbReference>